<dbReference type="AlphaFoldDB" id="A0A380TF84"/>
<evidence type="ECO:0000313" key="4">
    <source>
        <dbReference type="EMBL" id="SUS06363.1"/>
    </source>
</evidence>
<gene>
    <name evidence="4" type="ORF">DF3PB_2730004</name>
</gene>
<dbReference type="Gene3D" id="2.60.120.200">
    <property type="match status" value="1"/>
</dbReference>
<dbReference type="SUPFAM" id="SSF49899">
    <property type="entry name" value="Concanavalin A-like lectins/glucanases"/>
    <property type="match status" value="1"/>
</dbReference>
<evidence type="ECO:0000259" key="3">
    <source>
        <dbReference type="SMART" id="SM00560"/>
    </source>
</evidence>
<name>A0A380TF84_9ZZZZ</name>
<keyword evidence="2" id="KW-1015">Disulfide bond</keyword>
<protein>
    <recommendedName>
        <fullName evidence="3">LamG-like jellyroll fold domain-containing protein</fullName>
    </recommendedName>
</protein>
<proteinExistence type="predicted"/>
<dbReference type="Pfam" id="PF13385">
    <property type="entry name" value="Laminin_G_3"/>
    <property type="match status" value="1"/>
</dbReference>
<sequence length="294" mass="29918">MKTILNRATAVSPLAGAVLLSLLTPHGQAVSQTCVAPPTGMVSWWRAENTATDSVGGNGGSLLNGASFTSGQVGHAFGFDGVDDVINIADAPDLNFSANSSFTIELWAFRTGTATVMHLVGKRSGCGGPPFYQMAIGPGAFPSSAVPLNVWTHLAVTYDGQTTIQNQYVDGVLVVSGSAGGSIGVNSSPLLIGSSGSCAPFAGRVDEVSLYDRALSSSEVQAIHLAGSGGKCASMRSVGGSVTAMSPSRVECRNLTTGQRLAVRNGARSWSCSAAGLVVDPGDRVQQIVTGPAD</sequence>
<keyword evidence="1" id="KW-0732">Signal</keyword>
<reference evidence="4" key="1">
    <citation type="submission" date="2018-07" db="EMBL/GenBank/DDBJ databases">
        <authorList>
            <person name="Quirk P.G."/>
            <person name="Krulwich T.A."/>
        </authorList>
    </citation>
    <scope>NUCLEOTIDE SEQUENCE</scope>
</reference>
<dbReference type="SMART" id="SM00560">
    <property type="entry name" value="LamGL"/>
    <property type="match status" value="1"/>
</dbReference>
<feature type="domain" description="LamG-like jellyroll fold" evidence="3">
    <location>
        <begin position="100"/>
        <end position="218"/>
    </location>
</feature>
<dbReference type="InterPro" id="IPR006558">
    <property type="entry name" value="LamG-like"/>
</dbReference>
<organism evidence="4">
    <name type="scientific">metagenome</name>
    <dbReference type="NCBI Taxonomy" id="256318"/>
    <lineage>
        <taxon>unclassified sequences</taxon>
        <taxon>metagenomes</taxon>
    </lineage>
</organism>
<dbReference type="InterPro" id="IPR013320">
    <property type="entry name" value="ConA-like_dom_sf"/>
</dbReference>
<evidence type="ECO:0000256" key="2">
    <source>
        <dbReference type="ARBA" id="ARBA00023157"/>
    </source>
</evidence>
<evidence type="ECO:0000256" key="1">
    <source>
        <dbReference type="ARBA" id="ARBA00022729"/>
    </source>
</evidence>
<dbReference type="EMBL" id="UIDG01000194">
    <property type="protein sequence ID" value="SUS06363.1"/>
    <property type="molecule type" value="Genomic_DNA"/>
</dbReference>
<accession>A0A380TF84</accession>